<feature type="transmembrane region" description="Helical" evidence="1">
    <location>
        <begin position="137"/>
        <end position="157"/>
    </location>
</feature>
<evidence type="ECO:0000313" key="3">
    <source>
        <dbReference type="EMBL" id="GIP18671.1"/>
    </source>
</evidence>
<keyword evidence="1" id="KW-0812">Transmembrane</keyword>
<dbReference type="InterPro" id="IPR052710">
    <property type="entry name" value="CAAX_protease"/>
</dbReference>
<evidence type="ECO:0000256" key="1">
    <source>
        <dbReference type="SAM" id="Phobius"/>
    </source>
</evidence>
<name>A0A919YWR2_9BACL</name>
<dbReference type="AlphaFoldDB" id="A0A919YWR2"/>
<gene>
    <name evidence="3" type="ORF">J40TS1_43130</name>
</gene>
<dbReference type="GO" id="GO:0080120">
    <property type="term" value="P:CAAX-box protein maturation"/>
    <property type="evidence" value="ECO:0007669"/>
    <property type="project" value="UniProtKB-ARBA"/>
</dbReference>
<dbReference type="Proteomes" id="UP000683139">
    <property type="component" value="Unassembled WGS sequence"/>
</dbReference>
<keyword evidence="3" id="KW-0645">Protease</keyword>
<feature type="transmembrane region" description="Helical" evidence="1">
    <location>
        <begin position="108"/>
        <end position="125"/>
    </location>
</feature>
<feature type="transmembrane region" description="Helical" evidence="1">
    <location>
        <begin position="39"/>
        <end position="57"/>
    </location>
</feature>
<keyword evidence="1" id="KW-0472">Membrane</keyword>
<dbReference type="PANTHER" id="PTHR36435">
    <property type="entry name" value="SLR1288 PROTEIN"/>
    <property type="match status" value="1"/>
</dbReference>
<dbReference type="PANTHER" id="PTHR36435:SF1">
    <property type="entry name" value="CAAX AMINO TERMINAL PROTEASE FAMILY PROTEIN"/>
    <property type="match status" value="1"/>
</dbReference>
<sequence length="201" mass="23421">MRTRNIVLLAVSIVFFSILLPFLLVAIRSHVSRFSMDDYTILYTTQFLAYVISFLIFPKTFKYVATEINLAALKQVKTYIYMGVAFFITFVVHLLMNSDVINIEYSDWQPSVWIVLLLVILIPLFEEILFRGVLYKFLFIKKGKVAAIVLTTLLFAIMHNDNFLFYFCGDLFITIVRYKTSSLASSYILHVLWNLYAVFLI</sequence>
<keyword evidence="1" id="KW-1133">Transmembrane helix</keyword>
<keyword evidence="4" id="KW-1185">Reference proteome</keyword>
<dbReference type="InterPro" id="IPR003675">
    <property type="entry name" value="Rce1/LyrA-like_dom"/>
</dbReference>
<evidence type="ECO:0000313" key="4">
    <source>
        <dbReference type="Proteomes" id="UP000683139"/>
    </source>
</evidence>
<evidence type="ECO:0000259" key="2">
    <source>
        <dbReference type="Pfam" id="PF02517"/>
    </source>
</evidence>
<dbReference type="GO" id="GO:0006508">
    <property type="term" value="P:proteolysis"/>
    <property type="evidence" value="ECO:0007669"/>
    <property type="project" value="UniProtKB-KW"/>
</dbReference>
<dbReference type="EMBL" id="BOSE01000010">
    <property type="protein sequence ID" value="GIP18671.1"/>
    <property type="molecule type" value="Genomic_DNA"/>
</dbReference>
<accession>A0A919YWR2</accession>
<reference evidence="3" key="1">
    <citation type="submission" date="2021-03" db="EMBL/GenBank/DDBJ databases">
        <title>Antimicrobial resistance genes in bacteria isolated from Japanese honey, and their potential for conferring macrolide and lincosamide resistance in the American foulbrood pathogen Paenibacillus larvae.</title>
        <authorList>
            <person name="Okamoto M."/>
            <person name="Kumagai M."/>
            <person name="Kanamori H."/>
            <person name="Takamatsu D."/>
        </authorList>
    </citation>
    <scope>NUCLEOTIDE SEQUENCE</scope>
    <source>
        <strain evidence="3">J40TS1</strain>
    </source>
</reference>
<feature type="domain" description="CAAX prenyl protease 2/Lysostaphin resistance protein A-like" evidence="2">
    <location>
        <begin position="110"/>
        <end position="195"/>
    </location>
</feature>
<comment type="caution">
    <text evidence="3">The sequence shown here is derived from an EMBL/GenBank/DDBJ whole genome shotgun (WGS) entry which is preliminary data.</text>
</comment>
<dbReference type="Pfam" id="PF02517">
    <property type="entry name" value="Rce1-like"/>
    <property type="match status" value="1"/>
</dbReference>
<feature type="transmembrane region" description="Helical" evidence="1">
    <location>
        <begin position="7"/>
        <end position="27"/>
    </location>
</feature>
<dbReference type="GO" id="GO:0004175">
    <property type="term" value="F:endopeptidase activity"/>
    <property type="evidence" value="ECO:0007669"/>
    <property type="project" value="UniProtKB-ARBA"/>
</dbReference>
<proteinExistence type="predicted"/>
<protein>
    <submittedName>
        <fullName evidence="3">CAAX amino protease</fullName>
    </submittedName>
</protein>
<dbReference type="RefSeq" id="WP_213519335.1">
    <property type="nucleotide sequence ID" value="NZ_BOSE01000010.1"/>
</dbReference>
<feature type="transmembrane region" description="Helical" evidence="1">
    <location>
        <begin position="78"/>
        <end position="96"/>
    </location>
</feature>
<organism evidence="3 4">
    <name type="scientific">Paenibacillus montaniterrae</name>
    <dbReference type="NCBI Taxonomy" id="429341"/>
    <lineage>
        <taxon>Bacteria</taxon>
        <taxon>Bacillati</taxon>
        <taxon>Bacillota</taxon>
        <taxon>Bacilli</taxon>
        <taxon>Bacillales</taxon>
        <taxon>Paenibacillaceae</taxon>
        <taxon>Paenibacillus</taxon>
    </lineage>
</organism>
<keyword evidence="3" id="KW-0378">Hydrolase</keyword>